<evidence type="ECO:0000256" key="1">
    <source>
        <dbReference type="SAM" id="Phobius"/>
    </source>
</evidence>
<dbReference type="EMBL" id="FOAZ01000080">
    <property type="protein sequence ID" value="SEM86257.1"/>
    <property type="molecule type" value="Genomic_DNA"/>
</dbReference>
<proteinExistence type="predicted"/>
<dbReference type="RefSeq" id="WP_042449646.1">
    <property type="nucleotide sequence ID" value="NZ_BBPN01000016.1"/>
</dbReference>
<dbReference type="Proteomes" id="UP000183015">
    <property type="component" value="Unassembled WGS sequence"/>
</dbReference>
<accession>A0A1H8BWL7</accession>
<protein>
    <submittedName>
        <fullName evidence="2">Uncharacterized protein</fullName>
    </submittedName>
</protein>
<name>A0A1H8BWL7_STRJI</name>
<dbReference type="OrthoDB" id="4351213at2"/>
<gene>
    <name evidence="2" type="ORF">SAMN05414137_1803</name>
</gene>
<keyword evidence="1" id="KW-0812">Transmembrane</keyword>
<evidence type="ECO:0000313" key="3">
    <source>
        <dbReference type="Proteomes" id="UP000183015"/>
    </source>
</evidence>
<feature type="transmembrane region" description="Helical" evidence="1">
    <location>
        <begin position="39"/>
        <end position="61"/>
    </location>
</feature>
<feature type="transmembrane region" description="Helical" evidence="1">
    <location>
        <begin position="6"/>
        <end position="27"/>
    </location>
</feature>
<organism evidence="2 3">
    <name type="scientific">Streptacidiphilus jiangxiensis</name>
    <dbReference type="NCBI Taxonomy" id="235985"/>
    <lineage>
        <taxon>Bacteria</taxon>
        <taxon>Bacillati</taxon>
        <taxon>Actinomycetota</taxon>
        <taxon>Actinomycetes</taxon>
        <taxon>Kitasatosporales</taxon>
        <taxon>Streptomycetaceae</taxon>
        <taxon>Streptacidiphilus</taxon>
    </lineage>
</organism>
<keyword evidence="3" id="KW-1185">Reference proteome</keyword>
<sequence>MNVLSPVAFVVFASALLPTAAVVQGAVARRGQRRAPQAVIGISVAVMVLAVASLAVTVWIVCRWFTGQCSGTSFWTAILAMVAGGWAYTLAPEITWARRAA</sequence>
<keyword evidence="1" id="KW-0472">Membrane</keyword>
<keyword evidence="1" id="KW-1133">Transmembrane helix</keyword>
<dbReference type="AlphaFoldDB" id="A0A1H8BWL7"/>
<reference evidence="3" key="1">
    <citation type="submission" date="2016-10" db="EMBL/GenBank/DDBJ databases">
        <authorList>
            <person name="Varghese N."/>
        </authorList>
    </citation>
    <scope>NUCLEOTIDE SEQUENCE [LARGE SCALE GENOMIC DNA]</scope>
    <source>
        <strain evidence="3">DSM 45096 / BCRC 16803 / CGMCC 4.1857 / CIP 109030 / JCM 12277 / KCTC 19219 / NBRC 100920 / 33214</strain>
    </source>
</reference>
<feature type="transmembrane region" description="Helical" evidence="1">
    <location>
        <begin position="73"/>
        <end position="91"/>
    </location>
</feature>
<evidence type="ECO:0000313" key="2">
    <source>
        <dbReference type="EMBL" id="SEM86257.1"/>
    </source>
</evidence>